<dbReference type="Proteomes" id="UP000199639">
    <property type="component" value="Unassembled WGS sequence"/>
</dbReference>
<evidence type="ECO:0000256" key="2">
    <source>
        <dbReference type="SAM" id="Phobius"/>
    </source>
</evidence>
<keyword evidence="2" id="KW-0812">Transmembrane</keyword>
<proteinExistence type="predicted"/>
<feature type="compositionally biased region" description="Low complexity" evidence="1">
    <location>
        <begin position="114"/>
        <end position="123"/>
    </location>
</feature>
<sequence>MAARPRHPRQRPAQTVGPGDRPRHPLDETGLSSLVRSPEVREASSATLVHRHAPHEKGCQTMSSFTPSPQTPPAATPPTSRPRARSGARPGPIIMLILGTVLGLVGAGMLSGVRRSPSSPPRRGMTATSPRRPRPSLLIPRRSPRRTWTLARTSEYRPASGSTLPRCACRRAMWRPTRTSSSASRRAPTLIPTSPT</sequence>
<feature type="transmembrane region" description="Helical" evidence="2">
    <location>
        <begin position="93"/>
        <end position="113"/>
    </location>
</feature>
<gene>
    <name evidence="3" type="ORF">SAMN05216368_102290</name>
</gene>
<accession>A0A5E9FUW4</accession>
<evidence type="ECO:0000313" key="4">
    <source>
        <dbReference type="Proteomes" id="UP000199639"/>
    </source>
</evidence>
<organism evidence="3 4">
    <name type="scientific">Cryobacterium flavum</name>
    <dbReference type="NCBI Taxonomy" id="1424659"/>
    <lineage>
        <taxon>Bacteria</taxon>
        <taxon>Bacillati</taxon>
        <taxon>Actinomycetota</taxon>
        <taxon>Actinomycetes</taxon>
        <taxon>Micrococcales</taxon>
        <taxon>Microbacteriaceae</taxon>
        <taxon>Cryobacterium</taxon>
    </lineage>
</organism>
<dbReference type="AlphaFoldDB" id="A0A5E9FUW4"/>
<keyword evidence="2" id="KW-0472">Membrane</keyword>
<feature type="compositionally biased region" description="Basic residues" evidence="1">
    <location>
        <begin position="1"/>
        <end position="10"/>
    </location>
</feature>
<feature type="compositionally biased region" description="Pro residues" evidence="1">
    <location>
        <begin position="69"/>
        <end position="80"/>
    </location>
</feature>
<feature type="compositionally biased region" description="Low complexity" evidence="1">
    <location>
        <begin position="175"/>
        <end position="189"/>
    </location>
</feature>
<name>A0A5E9FUW4_9MICO</name>
<evidence type="ECO:0000313" key="3">
    <source>
        <dbReference type="EMBL" id="SDM80960.1"/>
    </source>
</evidence>
<feature type="region of interest" description="Disordered" evidence="1">
    <location>
        <begin position="112"/>
        <end position="196"/>
    </location>
</feature>
<protein>
    <submittedName>
        <fullName evidence="3">Uncharacterized protein</fullName>
    </submittedName>
</protein>
<reference evidence="3 4" key="1">
    <citation type="submission" date="2016-10" db="EMBL/GenBank/DDBJ databases">
        <authorList>
            <person name="Varghese N."/>
            <person name="Submissions S."/>
        </authorList>
    </citation>
    <scope>NUCLEOTIDE SEQUENCE [LARGE SCALE GENOMIC DNA]</scope>
    <source>
        <strain evidence="3 4">CGMCC 1.11215</strain>
    </source>
</reference>
<dbReference type="EMBL" id="FNIB01000002">
    <property type="protein sequence ID" value="SDM80960.1"/>
    <property type="molecule type" value="Genomic_DNA"/>
</dbReference>
<evidence type="ECO:0000256" key="1">
    <source>
        <dbReference type="SAM" id="MobiDB-lite"/>
    </source>
</evidence>
<feature type="region of interest" description="Disordered" evidence="1">
    <location>
        <begin position="1"/>
        <end position="89"/>
    </location>
</feature>
<keyword evidence="2" id="KW-1133">Transmembrane helix</keyword>